<dbReference type="EMBL" id="BMAU01021215">
    <property type="protein sequence ID" value="GFX99814.1"/>
    <property type="molecule type" value="Genomic_DNA"/>
</dbReference>
<dbReference type="GO" id="GO:0003676">
    <property type="term" value="F:nucleic acid binding"/>
    <property type="evidence" value="ECO:0007669"/>
    <property type="project" value="InterPro"/>
</dbReference>
<name>A0A8X6RW01_TRICX</name>
<sequence>MTAQRYVHDIMQPHVLSLMQRLPGAIFQQDNARPHMARVSQDCLHTVTTLSWPPQSPDLFPIEYIWDHLGSRVGHPTSLNELDASFLQIWNEMSHNMIQNLYASMPDHIALCIRGIGGSTGY</sequence>
<reference evidence="1" key="1">
    <citation type="submission" date="2020-08" db="EMBL/GenBank/DDBJ databases">
        <title>Multicomponent nature underlies the extraordinary mechanical properties of spider dragline silk.</title>
        <authorList>
            <person name="Kono N."/>
            <person name="Nakamura H."/>
            <person name="Mori M."/>
            <person name="Yoshida Y."/>
            <person name="Ohtoshi R."/>
            <person name="Malay A.D."/>
            <person name="Moran D.A.P."/>
            <person name="Tomita M."/>
            <person name="Numata K."/>
            <person name="Arakawa K."/>
        </authorList>
    </citation>
    <scope>NUCLEOTIDE SEQUENCE</scope>
</reference>
<dbReference type="Gene3D" id="3.30.420.10">
    <property type="entry name" value="Ribonuclease H-like superfamily/Ribonuclease H"/>
    <property type="match status" value="1"/>
</dbReference>
<dbReference type="Proteomes" id="UP000887159">
    <property type="component" value="Unassembled WGS sequence"/>
</dbReference>
<proteinExistence type="predicted"/>
<evidence type="ECO:0000313" key="1">
    <source>
        <dbReference type="EMBL" id="GFX99814.1"/>
    </source>
</evidence>
<organism evidence="1 2">
    <name type="scientific">Trichonephila clavipes</name>
    <name type="common">Golden silk orbweaver</name>
    <name type="synonym">Nephila clavipes</name>
    <dbReference type="NCBI Taxonomy" id="2585209"/>
    <lineage>
        <taxon>Eukaryota</taxon>
        <taxon>Metazoa</taxon>
        <taxon>Ecdysozoa</taxon>
        <taxon>Arthropoda</taxon>
        <taxon>Chelicerata</taxon>
        <taxon>Arachnida</taxon>
        <taxon>Araneae</taxon>
        <taxon>Araneomorphae</taxon>
        <taxon>Entelegynae</taxon>
        <taxon>Araneoidea</taxon>
        <taxon>Nephilidae</taxon>
        <taxon>Trichonephila</taxon>
    </lineage>
</organism>
<protein>
    <submittedName>
        <fullName evidence="1">Transposable element Tcb1 transposase</fullName>
    </submittedName>
</protein>
<dbReference type="AlphaFoldDB" id="A0A8X6RW01"/>
<accession>A0A8X6RW01</accession>
<evidence type="ECO:0000313" key="2">
    <source>
        <dbReference type="Proteomes" id="UP000887159"/>
    </source>
</evidence>
<dbReference type="InterPro" id="IPR036397">
    <property type="entry name" value="RNaseH_sf"/>
</dbReference>
<gene>
    <name evidence="1" type="primary">X975_08933</name>
    <name evidence="1" type="ORF">TNCV_258531</name>
</gene>
<comment type="caution">
    <text evidence="1">The sequence shown here is derived from an EMBL/GenBank/DDBJ whole genome shotgun (WGS) entry which is preliminary data.</text>
</comment>
<keyword evidence="2" id="KW-1185">Reference proteome</keyword>